<evidence type="ECO:0000256" key="7">
    <source>
        <dbReference type="ARBA" id="ARBA00023235"/>
    </source>
</evidence>
<protein>
    <recommendedName>
        <fullName evidence="8 10">Serine/threonine-protein phosphatase 2A activator</fullName>
        <ecNumber evidence="4 10">5.2.1.8</ecNumber>
    </recommendedName>
    <alternativeName>
        <fullName evidence="9 10">Phosphotyrosyl phosphatase activator</fullName>
    </alternativeName>
</protein>
<evidence type="ECO:0000256" key="8">
    <source>
        <dbReference type="ARBA" id="ARBA00044786"/>
    </source>
</evidence>
<dbReference type="EC" id="5.2.1.8" evidence="4 10"/>
<comment type="subcellular location">
    <subcellularLocation>
        <location evidence="2 10">Cytoplasm</location>
    </subcellularLocation>
</comment>
<accession>A0A7M7JN87</accession>
<evidence type="ECO:0000256" key="6">
    <source>
        <dbReference type="ARBA" id="ARBA00023110"/>
    </source>
</evidence>
<dbReference type="KEGG" id="vde:111245596"/>
<dbReference type="Pfam" id="PF03095">
    <property type="entry name" value="PTPA"/>
    <property type="match status" value="1"/>
</dbReference>
<dbReference type="PANTHER" id="PTHR10012">
    <property type="entry name" value="SERINE/THREONINE-PROTEIN PHOSPHATASE 2A REGULATORY SUBUNIT B"/>
    <property type="match status" value="1"/>
</dbReference>
<dbReference type="GO" id="GO:0005634">
    <property type="term" value="C:nucleus"/>
    <property type="evidence" value="ECO:0007669"/>
    <property type="project" value="TreeGrafter"/>
</dbReference>
<evidence type="ECO:0000313" key="11">
    <source>
        <dbReference type="EnsemblMetazoa" id="XP_022649890"/>
    </source>
</evidence>
<dbReference type="GO" id="GO:0008160">
    <property type="term" value="F:protein tyrosine phosphatase activator activity"/>
    <property type="evidence" value="ECO:0007669"/>
    <property type="project" value="TreeGrafter"/>
</dbReference>
<dbReference type="FunFam" id="1.20.120.1150:FF:000002">
    <property type="entry name" value="Serine/threonine-protein phosphatase 2A activator"/>
    <property type="match status" value="1"/>
</dbReference>
<evidence type="ECO:0000256" key="4">
    <source>
        <dbReference type="ARBA" id="ARBA00013194"/>
    </source>
</evidence>
<comment type="catalytic activity">
    <reaction evidence="1 10">
        <text>[protein]-peptidylproline (omega=180) = [protein]-peptidylproline (omega=0)</text>
        <dbReference type="Rhea" id="RHEA:16237"/>
        <dbReference type="Rhea" id="RHEA-COMP:10747"/>
        <dbReference type="Rhea" id="RHEA-COMP:10748"/>
        <dbReference type="ChEBI" id="CHEBI:83833"/>
        <dbReference type="ChEBI" id="CHEBI:83834"/>
        <dbReference type="EC" id="5.2.1.8"/>
    </reaction>
</comment>
<dbReference type="GeneID" id="111245596"/>
<proteinExistence type="inferred from homology"/>
<dbReference type="OMA" id="SWIKINA"/>
<dbReference type="GO" id="GO:0003755">
    <property type="term" value="F:peptidyl-prolyl cis-trans isomerase activity"/>
    <property type="evidence" value="ECO:0007669"/>
    <property type="project" value="UniProtKB-KW"/>
</dbReference>
<dbReference type="InterPro" id="IPR043170">
    <property type="entry name" value="PTPA_C_lid"/>
</dbReference>
<dbReference type="RefSeq" id="XP_022649890.1">
    <property type="nucleotide sequence ID" value="XM_022794155.1"/>
</dbReference>
<dbReference type="PANTHER" id="PTHR10012:SF0">
    <property type="entry name" value="SERINE_THREONINE-PROTEIN PHOSPHATASE 2A ACTIVATOR"/>
    <property type="match status" value="1"/>
</dbReference>
<dbReference type="FunCoup" id="A0A7M7JN87">
    <property type="interactions" value="1495"/>
</dbReference>
<dbReference type="GO" id="GO:0000159">
    <property type="term" value="C:protein phosphatase type 2A complex"/>
    <property type="evidence" value="ECO:0007669"/>
    <property type="project" value="TreeGrafter"/>
</dbReference>
<reference evidence="11" key="1">
    <citation type="submission" date="2021-01" db="UniProtKB">
        <authorList>
            <consortium name="EnsemblMetazoa"/>
        </authorList>
    </citation>
    <scope>IDENTIFICATION</scope>
</reference>
<evidence type="ECO:0000313" key="12">
    <source>
        <dbReference type="Proteomes" id="UP000594260"/>
    </source>
</evidence>
<dbReference type="InterPro" id="IPR004327">
    <property type="entry name" value="Phstyr_phstse_ac"/>
</dbReference>
<evidence type="ECO:0000256" key="3">
    <source>
        <dbReference type="ARBA" id="ARBA00011019"/>
    </source>
</evidence>
<dbReference type="GO" id="GO:0005737">
    <property type="term" value="C:cytoplasm"/>
    <property type="evidence" value="ECO:0007669"/>
    <property type="project" value="UniProtKB-SubCell"/>
</dbReference>
<evidence type="ECO:0000256" key="9">
    <source>
        <dbReference type="ARBA" id="ARBA00044820"/>
    </source>
</evidence>
<dbReference type="OrthoDB" id="16120at2759"/>
<name>A0A7M7JN87_VARDE</name>
<evidence type="ECO:0000256" key="10">
    <source>
        <dbReference type="RuleBase" id="RU361210"/>
    </source>
</evidence>
<sequence>MVLPVRYIKSPMDMQKWTKSKAYDDYILFLVAMNNAAKGTNGKSLIKTSENCRKLVALLDKLDQLITETPPVQQPARFGNAAYRTWYSKMEDRKEALLKELLPESLYDRIEELAVYLVDAFGNQTRIDYGTGHEMNFALFLMCLFKMEFLNEADAPAVVVKGFDRYMKLMRRLQTEYRMEPAGSHGVWSLDDYQFLPFIWGSAQLIVEPPQQAIEEISVPCQFLNEDIPEKYENDYLFMACIAYINRAKKGPFFEHSNQLYNASGTPSWQRLNEGLIRMYKAEVLGKFPVIQHTMFGDLVSIEPCIPQAGAKKTLSSC</sequence>
<keyword evidence="7 10" id="KW-0413">Isomerase</keyword>
<evidence type="ECO:0000256" key="2">
    <source>
        <dbReference type="ARBA" id="ARBA00004496"/>
    </source>
</evidence>
<keyword evidence="6 10" id="KW-0697">Rotamase</keyword>
<comment type="similarity">
    <text evidence="3 10">Belongs to the PTPA-type PPIase family.</text>
</comment>
<dbReference type="PIRSF" id="PIRSF016325">
    <property type="entry name" value="Phstyr_phstse_ac"/>
    <property type="match status" value="1"/>
</dbReference>
<dbReference type="EnsemblMetazoa" id="XM_022794155">
    <property type="protein sequence ID" value="XP_022649890"/>
    <property type="gene ID" value="LOC111245596"/>
</dbReference>
<keyword evidence="12" id="KW-1185">Reference proteome</keyword>
<dbReference type="InParanoid" id="A0A7M7JN87"/>
<evidence type="ECO:0000256" key="1">
    <source>
        <dbReference type="ARBA" id="ARBA00000971"/>
    </source>
</evidence>
<dbReference type="Gene3D" id="1.20.120.1150">
    <property type="match status" value="1"/>
</dbReference>
<keyword evidence="5 10" id="KW-0963">Cytoplasm</keyword>
<dbReference type="GO" id="GO:0007052">
    <property type="term" value="P:mitotic spindle organization"/>
    <property type="evidence" value="ECO:0007669"/>
    <property type="project" value="TreeGrafter"/>
</dbReference>
<comment type="function">
    <text evidence="10">PPIases accelerate the folding of proteins. It catalyzes the cis-trans isomerization of proline imidic peptide bonds in oligopeptides.</text>
</comment>
<evidence type="ECO:0000256" key="5">
    <source>
        <dbReference type="ARBA" id="ARBA00022490"/>
    </source>
</evidence>
<dbReference type="SUPFAM" id="SSF140984">
    <property type="entry name" value="PTPA-like"/>
    <property type="match status" value="1"/>
</dbReference>
<dbReference type="InterPro" id="IPR037218">
    <property type="entry name" value="PTPA_sf"/>
</dbReference>
<organism evidence="11 12">
    <name type="scientific">Varroa destructor</name>
    <name type="common">Honeybee mite</name>
    <dbReference type="NCBI Taxonomy" id="109461"/>
    <lineage>
        <taxon>Eukaryota</taxon>
        <taxon>Metazoa</taxon>
        <taxon>Ecdysozoa</taxon>
        <taxon>Arthropoda</taxon>
        <taxon>Chelicerata</taxon>
        <taxon>Arachnida</taxon>
        <taxon>Acari</taxon>
        <taxon>Parasitiformes</taxon>
        <taxon>Mesostigmata</taxon>
        <taxon>Gamasina</taxon>
        <taxon>Dermanyssoidea</taxon>
        <taxon>Varroidae</taxon>
        <taxon>Varroa</taxon>
    </lineage>
</organism>
<dbReference type="AlphaFoldDB" id="A0A7M7JN87"/>
<dbReference type="CDD" id="cd04087">
    <property type="entry name" value="PTPA"/>
    <property type="match status" value="1"/>
</dbReference>
<dbReference type="Proteomes" id="UP000594260">
    <property type="component" value="Unplaced"/>
</dbReference>